<evidence type="ECO:0000313" key="3">
    <source>
        <dbReference type="Proteomes" id="UP000225199"/>
    </source>
</evidence>
<dbReference type="RefSeq" id="WP_098979132.1">
    <property type="nucleotide sequence ID" value="NZ_NIRJ01000001.1"/>
</dbReference>
<dbReference type="Pfam" id="PF13174">
    <property type="entry name" value="TPR_6"/>
    <property type="match status" value="1"/>
</dbReference>
<dbReference type="AlphaFoldDB" id="A0A2C6A5H7"/>
<evidence type="ECO:0000256" key="1">
    <source>
        <dbReference type="SAM" id="Coils"/>
    </source>
</evidence>
<evidence type="ECO:0008006" key="4">
    <source>
        <dbReference type="Google" id="ProtNLM"/>
    </source>
</evidence>
<feature type="coiled-coil region" evidence="1">
    <location>
        <begin position="298"/>
        <end position="351"/>
    </location>
</feature>
<reference evidence="2 3" key="1">
    <citation type="submission" date="2017-06" db="EMBL/GenBank/DDBJ databases">
        <title>Draft genome sequence of Fusobacterium nucleatum subsp. polymorphum KCOM 1002 (=ChDC F175).</title>
        <authorList>
            <person name="Kook J.-K."/>
            <person name="Park S.-N."/>
            <person name="Lim Y.K."/>
            <person name="Roh H."/>
        </authorList>
    </citation>
    <scope>NUCLEOTIDE SEQUENCE [LARGE SCALE GENOMIC DNA]</scope>
    <source>
        <strain evidence="3">KCOM 1002 (ChDC F175)</strain>
    </source>
</reference>
<evidence type="ECO:0000313" key="2">
    <source>
        <dbReference type="EMBL" id="PHH97298.1"/>
    </source>
</evidence>
<dbReference type="InterPro" id="IPR019734">
    <property type="entry name" value="TPR_rpt"/>
</dbReference>
<dbReference type="Gene3D" id="1.25.40.10">
    <property type="entry name" value="Tetratricopeptide repeat domain"/>
    <property type="match status" value="1"/>
</dbReference>
<accession>A0A2C6A5H7</accession>
<comment type="caution">
    <text evidence="2">The sequence shown here is derived from an EMBL/GenBank/DDBJ whole genome shotgun (WGS) entry which is preliminary data.</text>
</comment>
<name>A0A2C6A5H7_FUSNP</name>
<keyword evidence="1" id="KW-0175">Coiled coil</keyword>
<dbReference type="Proteomes" id="UP000225199">
    <property type="component" value="Unassembled WGS sequence"/>
</dbReference>
<proteinExistence type="predicted"/>
<sequence>MKKILIIIFTIAIFVTGGIFGYKKIVADEREKKIIKMFNKDILDNFVENKKSVTERLKTSNPEEADKIYNDYLKISQLIIENINTEHLDFLNNIYNEDSEYYFTEKDWKTANKFLNNYDLEIFELAETEVKIMEVPNYYYNIFKDYVTDDYREYLEITYKENEEPYFTDGSILVSYDKIADRLLTWENFLKKYPNSDLAEIANEKCNIYRRIYILGSDNAPTREGGWENNELFYIPENNLKEFNRFIEKYPDSPTVELIKFYLENYKNIDVDTLLSEKIDKEFYLGGIENREKGNLFSKESNNLLEEFKKNKEEVINKLKTSSKEAADEIFQEYSKSNEELLEKINKIDAEMLNIGFYKDKNTAFYKDENIEKDKLDKQNKFLNSYGLEVVPIEDGFVLTEKKKFYYNLFKNFVTNDYREFLRLYSEEDIDYIEYFDKYVEIIADRIVAWEKFLEKYPDSNFRKMANDIYQEYRRTYIFGLTSSETRESLMNGKANEAVKEFNRFIKKYPNSPTSDIIKYYLENYKEENINTLISKKLNKNYEGE</sequence>
<dbReference type="EMBL" id="NIRJ01000001">
    <property type="protein sequence ID" value="PHH97298.1"/>
    <property type="molecule type" value="Genomic_DNA"/>
</dbReference>
<organism evidence="2 3">
    <name type="scientific">Fusobacterium nucleatum subsp. polymorphum</name>
    <name type="common">Fusobacterium polymorphum</name>
    <dbReference type="NCBI Taxonomy" id="76857"/>
    <lineage>
        <taxon>Bacteria</taxon>
        <taxon>Fusobacteriati</taxon>
        <taxon>Fusobacteriota</taxon>
        <taxon>Fusobacteriia</taxon>
        <taxon>Fusobacteriales</taxon>
        <taxon>Fusobacteriaceae</taxon>
        <taxon>Fusobacterium</taxon>
    </lineage>
</organism>
<gene>
    <name evidence="2" type="ORF">CA840_08330</name>
</gene>
<dbReference type="InterPro" id="IPR011990">
    <property type="entry name" value="TPR-like_helical_dom_sf"/>
</dbReference>
<protein>
    <recommendedName>
        <fullName evidence="4">Tetratricopeptide repeat protein</fullName>
    </recommendedName>
</protein>